<accession>A0ABV8T245</accession>
<dbReference type="EMBL" id="JBHSDU010000014">
    <property type="protein sequence ID" value="MFC4312669.1"/>
    <property type="molecule type" value="Genomic_DNA"/>
</dbReference>
<feature type="region of interest" description="Disordered" evidence="1">
    <location>
        <begin position="1"/>
        <end position="37"/>
    </location>
</feature>
<dbReference type="PANTHER" id="PTHR42793:SF4">
    <property type="entry name" value="BLL6376 PROTEIN"/>
    <property type="match status" value="1"/>
</dbReference>
<evidence type="ECO:0000259" key="2">
    <source>
        <dbReference type="SMART" id="SM00881"/>
    </source>
</evidence>
<feature type="compositionally biased region" description="Polar residues" evidence="1">
    <location>
        <begin position="536"/>
        <end position="545"/>
    </location>
</feature>
<dbReference type="SUPFAM" id="SSF56059">
    <property type="entry name" value="Glutathione synthetase ATP-binding domain-like"/>
    <property type="match status" value="1"/>
</dbReference>
<evidence type="ECO:0000313" key="4">
    <source>
        <dbReference type="Proteomes" id="UP001595904"/>
    </source>
</evidence>
<dbReference type="Gene3D" id="3.30.1490.20">
    <property type="entry name" value="ATP-grasp fold, A domain"/>
    <property type="match status" value="1"/>
</dbReference>
<feature type="compositionally biased region" description="Polar residues" evidence="1">
    <location>
        <begin position="1"/>
        <end position="16"/>
    </location>
</feature>
<organism evidence="3 4">
    <name type="scientific">Steroidobacter flavus</name>
    <dbReference type="NCBI Taxonomy" id="1842136"/>
    <lineage>
        <taxon>Bacteria</taxon>
        <taxon>Pseudomonadati</taxon>
        <taxon>Pseudomonadota</taxon>
        <taxon>Gammaproteobacteria</taxon>
        <taxon>Steroidobacterales</taxon>
        <taxon>Steroidobacteraceae</taxon>
        <taxon>Steroidobacter</taxon>
    </lineage>
</organism>
<name>A0ABV8T245_9GAMM</name>
<dbReference type="Pfam" id="PF13380">
    <property type="entry name" value="CoA_binding_2"/>
    <property type="match status" value="1"/>
</dbReference>
<dbReference type="InterPro" id="IPR036291">
    <property type="entry name" value="NAD(P)-bd_dom_sf"/>
</dbReference>
<sequence>MNASIDESSVGNSSPDGSRADSSHTGSGRADSSHGREHRLTKLFRPRSIALVGATEKSAWTGFIMQNLRDFAFDGFVCAVNRNGVDVMGLKGHRSCRDIGRDIDVAFIFVPQAAVIEALEDAAAAGIRNAAILTSGYAEIGEQGAVLQQQLLDRARELGMNIWGPNSLGYNNVSARTPVSSVPAVLPLLAPRIAIVSQSGATASELNEFAHSQNIGTSFVAATGNEAQLSLADVIDYLVDDDDTRAIAVFAESIRNPAVFAAAAERCRVRRKPVVMLKIGRSELAGEVAKAHTGSLAGNDKVFDAICERLGVIRVHSVEDLIVTAGLLAATGPLPAPGLGFISISGGACTLVADGAEAAGANVPQFPAETTAVLKTLIADFASSMNPLDVTGAAVRDPSLLERLIPVAAAAPGIGIVGVNIGVPTVEGAVALPAGLAAIGRAVKKISKPAVMVLTTVKTLTDVTRRMIAEHDLPHVVCGIDPMLRAVGKAAWWSQRVATPSQSLLLPSADARAALPAPVLTKTRDTATMPGRSSERGGTSMSGLSSERGAMPMPGLSSERGGTSMPGLSNERAVLDFLATHGVPVIPAKIVRSRSEAESLGMSGPLALKILSPDIAHKTEVGGVRLNVAAAEAATAYDEILKAVKSHKPEARIEGVIASPMRQGGVELLVGVRHDPTWGPTITIGFGGVLVELLADVAIAALPVERTEVLDMLFRLRGRKLLQGFRNSAATDLDRLADVIVNIGNAALALGPKLDSLEVNPLLVRGNEIEALDGLVIWRSEA</sequence>
<dbReference type="InterPro" id="IPR003781">
    <property type="entry name" value="CoA-bd"/>
</dbReference>
<dbReference type="Gene3D" id="3.30.470.20">
    <property type="entry name" value="ATP-grasp fold, B domain"/>
    <property type="match status" value="1"/>
</dbReference>
<dbReference type="SUPFAM" id="SSF51735">
    <property type="entry name" value="NAD(P)-binding Rossmann-fold domains"/>
    <property type="match status" value="1"/>
</dbReference>
<feature type="region of interest" description="Disordered" evidence="1">
    <location>
        <begin position="524"/>
        <end position="565"/>
    </location>
</feature>
<dbReference type="Proteomes" id="UP001595904">
    <property type="component" value="Unassembled WGS sequence"/>
</dbReference>
<dbReference type="PANTHER" id="PTHR42793">
    <property type="entry name" value="COA BINDING DOMAIN CONTAINING PROTEIN"/>
    <property type="match status" value="1"/>
</dbReference>
<dbReference type="Gene3D" id="3.40.50.720">
    <property type="entry name" value="NAD(P)-binding Rossmann-like Domain"/>
    <property type="match status" value="1"/>
</dbReference>
<dbReference type="Pfam" id="PF13607">
    <property type="entry name" value="Succ_CoA_lig"/>
    <property type="match status" value="1"/>
</dbReference>
<keyword evidence="3" id="KW-0436">Ligase</keyword>
<dbReference type="Gene3D" id="3.40.50.261">
    <property type="entry name" value="Succinyl-CoA synthetase domains"/>
    <property type="match status" value="2"/>
</dbReference>
<proteinExistence type="predicted"/>
<feature type="domain" description="CoA-binding" evidence="2">
    <location>
        <begin position="43"/>
        <end position="137"/>
    </location>
</feature>
<dbReference type="SUPFAM" id="SSF52210">
    <property type="entry name" value="Succinyl-CoA synthetase domains"/>
    <property type="match status" value="2"/>
</dbReference>
<dbReference type="InterPro" id="IPR016102">
    <property type="entry name" value="Succinyl-CoA_synth-like"/>
</dbReference>
<dbReference type="GO" id="GO:0016874">
    <property type="term" value="F:ligase activity"/>
    <property type="evidence" value="ECO:0007669"/>
    <property type="project" value="UniProtKB-KW"/>
</dbReference>
<dbReference type="SMART" id="SM00881">
    <property type="entry name" value="CoA_binding"/>
    <property type="match status" value="1"/>
</dbReference>
<dbReference type="InterPro" id="IPR013815">
    <property type="entry name" value="ATP_grasp_subdomain_1"/>
</dbReference>
<dbReference type="Pfam" id="PF13549">
    <property type="entry name" value="ATP-grasp_5"/>
    <property type="match status" value="1"/>
</dbReference>
<evidence type="ECO:0000313" key="3">
    <source>
        <dbReference type="EMBL" id="MFC4312669.1"/>
    </source>
</evidence>
<dbReference type="RefSeq" id="WP_380602267.1">
    <property type="nucleotide sequence ID" value="NZ_JBHSDU010000014.1"/>
</dbReference>
<reference evidence="4" key="1">
    <citation type="journal article" date="2019" name="Int. J. Syst. Evol. Microbiol.">
        <title>The Global Catalogue of Microorganisms (GCM) 10K type strain sequencing project: providing services to taxonomists for standard genome sequencing and annotation.</title>
        <authorList>
            <consortium name="The Broad Institute Genomics Platform"/>
            <consortium name="The Broad Institute Genome Sequencing Center for Infectious Disease"/>
            <person name="Wu L."/>
            <person name="Ma J."/>
        </authorList>
    </citation>
    <scope>NUCLEOTIDE SEQUENCE [LARGE SCALE GENOMIC DNA]</scope>
    <source>
        <strain evidence="4">CGMCC 1.10759</strain>
    </source>
</reference>
<dbReference type="InterPro" id="IPR032875">
    <property type="entry name" value="Succ_CoA_lig_flav_dom"/>
</dbReference>
<protein>
    <submittedName>
        <fullName evidence="3">Acetate--CoA ligase family protein</fullName>
    </submittedName>
</protein>
<evidence type="ECO:0000256" key="1">
    <source>
        <dbReference type="SAM" id="MobiDB-lite"/>
    </source>
</evidence>
<keyword evidence="4" id="KW-1185">Reference proteome</keyword>
<comment type="caution">
    <text evidence="3">The sequence shown here is derived from an EMBL/GenBank/DDBJ whole genome shotgun (WGS) entry which is preliminary data.</text>
</comment>
<gene>
    <name evidence="3" type="ORF">ACFPN2_26530</name>
</gene>